<evidence type="ECO:0000313" key="3">
    <source>
        <dbReference type="EMBL" id="OJH39011.1"/>
    </source>
</evidence>
<keyword evidence="1" id="KW-0812">Transmembrane</keyword>
<dbReference type="Pfam" id="PF00487">
    <property type="entry name" value="FA_desaturase"/>
    <property type="match status" value="1"/>
</dbReference>
<keyword evidence="1" id="KW-1133">Transmembrane helix</keyword>
<proteinExistence type="predicted"/>
<keyword evidence="1" id="KW-0472">Membrane</keyword>
<name>A0A1L9B9T7_9BACT</name>
<dbReference type="AlphaFoldDB" id="A0A1L9B9T7"/>
<gene>
    <name evidence="3" type="ORF">BON30_19930</name>
</gene>
<feature type="transmembrane region" description="Helical" evidence="1">
    <location>
        <begin position="196"/>
        <end position="217"/>
    </location>
</feature>
<evidence type="ECO:0000313" key="4">
    <source>
        <dbReference type="Proteomes" id="UP000182229"/>
    </source>
</evidence>
<evidence type="ECO:0000259" key="2">
    <source>
        <dbReference type="Pfam" id="PF00487"/>
    </source>
</evidence>
<organism evidence="3 4">
    <name type="scientific">Cystobacter ferrugineus</name>
    <dbReference type="NCBI Taxonomy" id="83449"/>
    <lineage>
        <taxon>Bacteria</taxon>
        <taxon>Pseudomonadati</taxon>
        <taxon>Myxococcota</taxon>
        <taxon>Myxococcia</taxon>
        <taxon>Myxococcales</taxon>
        <taxon>Cystobacterineae</taxon>
        <taxon>Archangiaceae</taxon>
        <taxon>Cystobacter</taxon>
    </lineage>
</organism>
<feature type="transmembrane region" description="Helical" evidence="1">
    <location>
        <begin position="55"/>
        <end position="85"/>
    </location>
</feature>
<evidence type="ECO:0000256" key="1">
    <source>
        <dbReference type="SAM" id="Phobius"/>
    </source>
</evidence>
<keyword evidence="4" id="KW-1185">Reference proteome</keyword>
<feature type="domain" description="Fatty acid desaturase" evidence="2">
    <location>
        <begin position="79"/>
        <end position="324"/>
    </location>
</feature>
<sequence length="358" mass="40970">MLALALQAADHLYHRKDLSKTSFASSNVSLKEFRKEFAGLGHRPLDNYFAVFPFAWTYLLIIASVIAFNIFDSVIVRALLVLFVTGRFRSLQEIGHFAVHGALCPNLKWGMFLANVLYQFPALMPEAKARKDIHVRRHHSSVNMDHDPDLKELLDVGLKPGISNARFWSALFFPLTWRGLLARVKEMVSYLLADRFSLNFFLRIATIATVVGLFVAFDSVNALIFLYVVPVFITYPLFYWLAHVALHRWFAPCDPKLGYYERELELGRPTEFKGPLGFIVRHNIFPLGDSYHLAHSLFPNVRWNHLPQVDAIMKRHCPKYSENMSCNLIIPGRSLPSAISELRERVVEGRMEGLPQSP</sequence>
<dbReference type="Proteomes" id="UP000182229">
    <property type="component" value="Unassembled WGS sequence"/>
</dbReference>
<dbReference type="OrthoDB" id="9800167at2"/>
<feature type="transmembrane region" description="Helical" evidence="1">
    <location>
        <begin position="223"/>
        <end position="242"/>
    </location>
</feature>
<comment type="caution">
    <text evidence="3">The sequence shown here is derived from an EMBL/GenBank/DDBJ whole genome shotgun (WGS) entry which is preliminary data.</text>
</comment>
<protein>
    <submittedName>
        <fullName evidence="3">Dihydrorhizobitoxine desaturase</fullName>
    </submittedName>
</protein>
<reference evidence="3 4" key="2">
    <citation type="submission" date="2016-12" db="EMBL/GenBank/DDBJ databases">
        <title>Draft Genome Sequence of Cystobacter ferrugineus Strain Cbfe23.</title>
        <authorList>
            <person name="Akbar S."/>
            <person name="Dowd S.E."/>
            <person name="Stevens D.C."/>
        </authorList>
    </citation>
    <scope>NUCLEOTIDE SEQUENCE [LARGE SCALE GENOMIC DNA]</scope>
    <source>
        <strain evidence="3 4">Cbfe23</strain>
    </source>
</reference>
<accession>A0A1L9B9T7</accession>
<reference evidence="4" key="1">
    <citation type="submission" date="2016-11" db="EMBL/GenBank/DDBJ databases">
        <authorList>
            <person name="Shukria A."/>
            <person name="Stevens D.C."/>
        </authorList>
    </citation>
    <scope>NUCLEOTIDE SEQUENCE [LARGE SCALE GENOMIC DNA]</scope>
    <source>
        <strain evidence="4">Cbfe23</strain>
    </source>
</reference>
<dbReference type="STRING" id="83449.BON30_19930"/>
<dbReference type="InterPro" id="IPR005804">
    <property type="entry name" value="FA_desaturase_dom"/>
</dbReference>
<dbReference type="GO" id="GO:0006629">
    <property type="term" value="P:lipid metabolic process"/>
    <property type="evidence" value="ECO:0007669"/>
    <property type="project" value="InterPro"/>
</dbReference>
<dbReference type="EMBL" id="MPIN01000005">
    <property type="protein sequence ID" value="OJH39011.1"/>
    <property type="molecule type" value="Genomic_DNA"/>
</dbReference>